<sequence length="392" mass="44398">MIKKVVLSTLVTVSIFANTQTIKSIDVNKTVQDYISAVKNNGLKDGGWIIKDRKIGERGESFISYLSKDKNDKDNYKELIGATFQNDINYTKDSYKGVSTLIDFPVKDLDKNETQLVNDIIKNKLIVINSDYSSTNHKYNISLKDINRTLNNTKIKTQGINLTGLYDINNPMTNHSQISIKNIDILPLGKKVLGEYLNLENLIIESQSEKKDKIINLEYKISMNMLDSNISNKHSLVDKLNLHIKIANLDAKVYEELEELSSKNPSLISDKEIDRLISKLISSKGLFIEIVDFSVNNIIDDKKVMGSTKITAKVSLDDIKNNAKFIASNPMMALSFLNLETRIELSQEMINTIMRDPRAMMLAILPPKKENNKTIYVIKYSKGKLNINGQKL</sequence>
<reference evidence="1" key="1">
    <citation type="submission" date="2016-10" db="EMBL/GenBank/DDBJ databases">
        <authorList>
            <person name="de Groot N.N."/>
        </authorList>
    </citation>
    <scope>NUCLEOTIDE SEQUENCE</scope>
</reference>
<name>A0A1W1BVU5_9ZZZZ</name>
<accession>A0A1W1BVU5</accession>
<dbReference type="EMBL" id="FPHG01000033">
    <property type="protein sequence ID" value="SFV57572.1"/>
    <property type="molecule type" value="Genomic_DNA"/>
</dbReference>
<organism evidence="1">
    <name type="scientific">hydrothermal vent metagenome</name>
    <dbReference type="NCBI Taxonomy" id="652676"/>
    <lineage>
        <taxon>unclassified sequences</taxon>
        <taxon>metagenomes</taxon>
        <taxon>ecological metagenomes</taxon>
    </lineage>
</organism>
<evidence type="ECO:0000313" key="1">
    <source>
        <dbReference type="EMBL" id="SFV57572.1"/>
    </source>
</evidence>
<proteinExistence type="predicted"/>
<dbReference type="AlphaFoldDB" id="A0A1W1BVU5"/>
<protein>
    <submittedName>
        <fullName evidence="1">Uncharacterized protein</fullName>
    </submittedName>
</protein>
<gene>
    <name evidence="1" type="ORF">MNB_SV-9-679</name>
</gene>